<organism evidence="1 2">
    <name type="scientific">Quillaja saponaria</name>
    <name type="common">Soap bark tree</name>
    <dbReference type="NCBI Taxonomy" id="32244"/>
    <lineage>
        <taxon>Eukaryota</taxon>
        <taxon>Viridiplantae</taxon>
        <taxon>Streptophyta</taxon>
        <taxon>Embryophyta</taxon>
        <taxon>Tracheophyta</taxon>
        <taxon>Spermatophyta</taxon>
        <taxon>Magnoliopsida</taxon>
        <taxon>eudicotyledons</taxon>
        <taxon>Gunneridae</taxon>
        <taxon>Pentapetalae</taxon>
        <taxon>rosids</taxon>
        <taxon>fabids</taxon>
        <taxon>Fabales</taxon>
        <taxon>Quillajaceae</taxon>
        <taxon>Quillaja</taxon>
    </lineage>
</organism>
<sequence length="156" mass="16957">MIVDQCVCISRWRSYVVESEAWSSPAWKPEERYTSSADIHIGRTMSTPGEAVTMAQEVVKTMVAKGYVLGKDALVMAKAFDESHNFSSTAASKVAELSNKIGLTETINSGTETFKSVDQRYHVSDIAKSATTVTGMAAISCGVSLQGEQVWQQILL</sequence>
<gene>
    <name evidence="1" type="ORF">O6P43_004500</name>
</gene>
<dbReference type="AlphaFoldDB" id="A0AAD7Q415"/>
<accession>A0AAD7Q415</accession>
<dbReference type="Proteomes" id="UP001163823">
    <property type="component" value="Chromosome 3"/>
</dbReference>
<comment type="caution">
    <text evidence="1">The sequence shown here is derived from an EMBL/GenBank/DDBJ whole genome shotgun (WGS) entry which is preliminary data.</text>
</comment>
<evidence type="ECO:0000313" key="1">
    <source>
        <dbReference type="EMBL" id="KAJ7974426.1"/>
    </source>
</evidence>
<proteinExistence type="predicted"/>
<dbReference type="PANTHER" id="PTHR32343:SF16">
    <property type="entry name" value="RNA-BINDING (RRM_RBD_RNP MOTIFS) FAMILY PROTEIN"/>
    <property type="match status" value="1"/>
</dbReference>
<protein>
    <submittedName>
        <fullName evidence="1">Binding partner of ACD11 1</fullName>
    </submittedName>
</protein>
<keyword evidence="2" id="KW-1185">Reference proteome</keyword>
<dbReference type="PANTHER" id="PTHR32343">
    <property type="entry name" value="SERINE/ARGININE-RICH SPLICING FACTOR"/>
    <property type="match status" value="1"/>
</dbReference>
<dbReference type="EMBL" id="JARAOO010000003">
    <property type="protein sequence ID" value="KAJ7974426.1"/>
    <property type="molecule type" value="Genomic_DNA"/>
</dbReference>
<name>A0AAD7Q415_QUISA</name>
<evidence type="ECO:0000313" key="2">
    <source>
        <dbReference type="Proteomes" id="UP001163823"/>
    </source>
</evidence>
<reference evidence="1" key="1">
    <citation type="journal article" date="2023" name="Science">
        <title>Elucidation of the pathway for biosynthesis of saponin adjuvants from the soapbark tree.</title>
        <authorList>
            <person name="Reed J."/>
            <person name="Orme A."/>
            <person name="El-Demerdash A."/>
            <person name="Owen C."/>
            <person name="Martin L.B.B."/>
            <person name="Misra R.C."/>
            <person name="Kikuchi S."/>
            <person name="Rejzek M."/>
            <person name="Martin A.C."/>
            <person name="Harkess A."/>
            <person name="Leebens-Mack J."/>
            <person name="Louveau T."/>
            <person name="Stephenson M.J."/>
            <person name="Osbourn A."/>
        </authorList>
    </citation>
    <scope>NUCLEOTIDE SEQUENCE</scope>
    <source>
        <strain evidence="1">S10</strain>
    </source>
</reference>